<keyword evidence="7" id="KW-0408">Iron</keyword>
<dbReference type="InterPro" id="IPR017871">
    <property type="entry name" value="ABC_transporter-like_CS"/>
</dbReference>
<dbReference type="FunFam" id="3.40.50.300:FF:000134">
    <property type="entry name" value="Iron-enterobactin ABC transporter ATP-binding protein"/>
    <property type="match status" value="1"/>
</dbReference>
<keyword evidence="3" id="KW-1003">Cell membrane</keyword>
<dbReference type="GO" id="GO:0006826">
    <property type="term" value="P:iron ion transport"/>
    <property type="evidence" value="ECO:0007669"/>
    <property type="project" value="UniProtKB-KW"/>
</dbReference>
<dbReference type="OrthoDB" id="3579586at2"/>
<dbReference type="EC" id="3.6.3.34" evidence="11"/>
<evidence type="ECO:0000256" key="5">
    <source>
        <dbReference type="ARBA" id="ARBA00022741"/>
    </source>
</evidence>
<dbReference type="SMART" id="SM00382">
    <property type="entry name" value="AAA"/>
    <property type="match status" value="1"/>
</dbReference>
<dbReference type="EMBL" id="CP010827">
    <property type="protein sequence ID" value="AJI77980.1"/>
    <property type="molecule type" value="Genomic_DNA"/>
</dbReference>
<dbReference type="InterPro" id="IPR003439">
    <property type="entry name" value="ABC_transporter-like_ATP-bd"/>
</dbReference>
<dbReference type="SUPFAM" id="SSF52540">
    <property type="entry name" value="P-loop containing nucleoside triphosphate hydrolases"/>
    <property type="match status" value="1"/>
</dbReference>
<dbReference type="PROSITE" id="PS00211">
    <property type="entry name" value="ABC_TRANSPORTER_1"/>
    <property type="match status" value="1"/>
</dbReference>
<evidence type="ECO:0000259" key="10">
    <source>
        <dbReference type="PROSITE" id="PS50893"/>
    </source>
</evidence>
<organism evidence="11 12">
    <name type="scientific">Corynebacterium singulare</name>
    <dbReference type="NCBI Taxonomy" id="161899"/>
    <lineage>
        <taxon>Bacteria</taxon>
        <taxon>Bacillati</taxon>
        <taxon>Actinomycetota</taxon>
        <taxon>Actinomycetes</taxon>
        <taxon>Mycobacteriales</taxon>
        <taxon>Corynebacteriaceae</taxon>
        <taxon>Corynebacterium</taxon>
    </lineage>
</organism>
<evidence type="ECO:0000256" key="9">
    <source>
        <dbReference type="ARBA" id="ARBA00023136"/>
    </source>
</evidence>
<evidence type="ECO:0000256" key="1">
    <source>
        <dbReference type="ARBA" id="ARBA00004202"/>
    </source>
</evidence>
<evidence type="ECO:0000313" key="11">
    <source>
        <dbReference type="EMBL" id="AJI77980.1"/>
    </source>
</evidence>
<keyword evidence="2" id="KW-0813">Transport</keyword>
<dbReference type="GO" id="GO:0016887">
    <property type="term" value="F:ATP hydrolysis activity"/>
    <property type="evidence" value="ECO:0007669"/>
    <property type="project" value="InterPro"/>
</dbReference>
<name>A0A0B6F0J6_9CORY</name>
<dbReference type="Gene3D" id="3.40.50.300">
    <property type="entry name" value="P-loop containing nucleotide triphosphate hydrolases"/>
    <property type="match status" value="1"/>
</dbReference>
<reference evidence="11 12" key="1">
    <citation type="journal article" date="2015" name="Genome Announc.">
        <title>Complete Genome Sequence and Annotation of Corynebacterium singulare DSM 44357, Isolated from a Human Semen Specimen.</title>
        <authorList>
            <person name="Merten M."/>
            <person name="Brinkrolf K."/>
            <person name="Albersmeier A."/>
            <person name="Kutter Y."/>
            <person name="Ruckert C."/>
            <person name="Tauch A."/>
        </authorList>
    </citation>
    <scope>NUCLEOTIDE SEQUENCE [LARGE SCALE GENOMIC DNA]</scope>
    <source>
        <strain evidence="11">IBS B52218</strain>
    </source>
</reference>
<dbReference type="HOGENOM" id="CLU_000604_1_11_11"/>
<dbReference type="PROSITE" id="PS50893">
    <property type="entry name" value="ABC_TRANSPORTER_2"/>
    <property type="match status" value="1"/>
</dbReference>
<evidence type="ECO:0000256" key="2">
    <source>
        <dbReference type="ARBA" id="ARBA00022448"/>
    </source>
</evidence>
<dbReference type="CDD" id="cd03214">
    <property type="entry name" value="ABC_Iron-Siderophores_B12_Hemin"/>
    <property type="match status" value="1"/>
</dbReference>
<keyword evidence="4" id="KW-0410">Iron transport</keyword>
<dbReference type="STRING" id="161899.CSING_02130"/>
<dbReference type="PANTHER" id="PTHR42771">
    <property type="entry name" value="IRON(3+)-HYDROXAMATE IMPORT ATP-BINDING PROTEIN FHUC"/>
    <property type="match status" value="1"/>
</dbReference>
<keyword evidence="9" id="KW-0472">Membrane</keyword>
<keyword evidence="6" id="KW-0067">ATP-binding</keyword>
<dbReference type="GO" id="GO:0005886">
    <property type="term" value="C:plasma membrane"/>
    <property type="evidence" value="ECO:0007669"/>
    <property type="project" value="UniProtKB-SubCell"/>
</dbReference>
<dbReference type="InterPro" id="IPR003593">
    <property type="entry name" value="AAA+_ATPase"/>
</dbReference>
<dbReference type="InterPro" id="IPR027417">
    <property type="entry name" value="P-loop_NTPase"/>
</dbReference>
<gene>
    <name evidence="11" type="primary">fhuC</name>
    <name evidence="11" type="ORF">CSING_02130</name>
</gene>
<evidence type="ECO:0000256" key="4">
    <source>
        <dbReference type="ARBA" id="ARBA00022496"/>
    </source>
</evidence>
<keyword evidence="5" id="KW-0547">Nucleotide-binding</keyword>
<proteinExistence type="predicted"/>
<dbReference type="Pfam" id="PF00005">
    <property type="entry name" value="ABC_tran"/>
    <property type="match status" value="1"/>
</dbReference>
<evidence type="ECO:0000256" key="3">
    <source>
        <dbReference type="ARBA" id="ARBA00022475"/>
    </source>
</evidence>
<evidence type="ECO:0000256" key="8">
    <source>
        <dbReference type="ARBA" id="ARBA00023065"/>
    </source>
</evidence>
<dbReference type="PANTHER" id="PTHR42771:SF2">
    <property type="entry name" value="IRON(3+)-HYDROXAMATE IMPORT ATP-BINDING PROTEIN FHUC"/>
    <property type="match status" value="1"/>
</dbReference>
<dbReference type="KEGG" id="csx:CSING_02130"/>
<evidence type="ECO:0000256" key="7">
    <source>
        <dbReference type="ARBA" id="ARBA00023004"/>
    </source>
</evidence>
<dbReference type="InterPro" id="IPR051535">
    <property type="entry name" value="Siderophore_ABC-ATPase"/>
</dbReference>
<evidence type="ECO:0000313" key="12">
    <source>
        <dbReference type="Proteomes" id="UP000031890"/>
    </source>
</evidence>
<dbReference type="GO" id="GO:0005524">
    <property type="term" value="F:ATP binding"/>
    <property type="evidence" value="ECO:0007669"/>
    <property type="project" value="UniProtKB-KW"/>
</dbReference>
<dbReference type="RefSeq" id="WP_042529244.1">
    <property type="nucleotide sequence ID" value="NZ_CP010827.1"/>
</dbReference>
<dbReference type="AlphaFoldDB" id="A0A0B6F0J6"/>
<dbReference type="Proteomes" id="UP000031890">
    <property type="component" value="Chromosome"/>
</dbReference>
<keyword evidence="11" id="KW-0378">Hydrolase</keyword>
<evidence type="ECO:0000256" key="6">
    <source>
        <dbReference type="ARBA" id="ARBA00022840"/>
    </source>
</evidence>
<keyword evidence="8" id="KW-0406">Ion transport</keyword>
<protein>
    <submittedName>
        <fullName evidence="11">ABC-type cobalamin/Fe3+-siderophore transport system, ATPase component</fullName>
        <ecNumber evidence="11">3.6.3.34</ecNumber>
    </submittedName>
</protein>
<accession>A0A0B6F0J6</accession>
<sequence>MKDREITATGIHAGYKDGEDILSGVDLVARPGEITTLIGPNGCGKSTLLKTLSKILRPRQGRVRIGELDVHAMSPKEAAAHVALLPQQPTAPDGLRVGELVARGRYPHLSRGRGLSAKDRDIIAQACVETGITDFIDRDIAALSGGQRQRVWLALALAQDTPVLLLDEPTTFLDPAHAISVLELVRKQANAGKTVVVVLHDLMLAGQYSDTMVVMNNGEVIAQGTPRQALTKEVLAAAYGIDVEIWDDPRSDAPVIVPRGVLGTPTTP</sequence>
<feature type="domain" description="ABC transporter" evidence="10">
    <location>
        <begin position="1"/>
        <end position="242"/>
    </location>
</feature>
<comment type="subcellular location">
    <subcellularLocation>
        <location evidence="1">Cell membrane</location>
        <topology evidence="1">Peripheral membrane protein</topology>
    </subcellularLocation>
</comment>